<dbReference type="EMBL" id="ML213624">
    <property type="protein sequence ID" value="TFK35165.1"/>
    <property type="molecule type" value="Genomic_DNA"/>
</dbReference>
<name>A0A5C3LQS4_9AGAR</name>
<organism evidence="3 4">
    <name type="scientific">Crucibulum laeve</name>
    <dbReference type="NCBI Taxonomy" id="68775"/>
    <lineage>
        <taxon>Eukaryota</taxon>
        <taxon>Fungi</taxon>
        <taxon>Dikarya</taxon>
        <taxon>Basidiomycota</taxon>
        <taxon>Agaricomycotina</taxon>
        <taxon>Agaricomycetes</taxon>
        <taxon>Agaricomycetidae</taxon>
        <taxon>Agaricales</taxon>
        <taxon>Agaricineae</taxon>
        <taxon>Nidulariaceae</taxon>
        <taxon>Crucibulum</taxon>
    </lineage>
</organism>
<dbReference type="Proteomes" id="UP000308652">
    <property type="component" value="Unassembled WGS sequence"/>
</dbReference>
<keyword evidence="1" id="KW-0175">Coiled coil</keyword>
<feature type="region of interest" description="Disordered" evidence="2">
    <location>
        <begin position="1"/>
        <end position="37"/>
    </location>
</feature>
<evidence type="ECO:0000313" key="3">
    <source>
        <dbReference type="EMBL" id="TFK35165.1"/>
    </source>
</evidence>
<feature type="coiled-coil region" evidence="1">
    <location>
        <begin position="108"/>
        <end position="135"/>
    </location>
</feature>
<sequence length="151" mass="17052">MPFFQNAKDVNIHGSPMNDVAGDQYNGQSSHHQGNINHGDYFHGRVNNSGVLGVRGDNARPTVNNHGTHLFTHYSYDIIISFFGTEGRQRAPTLEESDSDNEDENPQMIHMQRMLDEARRERDEARAKCADLEKQLQQALSPKKAAKFGRT</sequence>
<gene>
    <name evidence="3" type="ORF">BDQ12DRAFT_726288</name>
</gene>
<evidence type="ECO:0000313" key="4">
    <source>
        <dbReference type="Proteomes" id="UP000308652"/>
    </source>
</evidence>
<keyword evidence="4" id="KW-1185">Reference proteome</keyword>
<proteinExistence type="predicted"/>
<accession>A0A5C3LQS4</accession>
<evidence type="ECO:0000256" key="2">
    <source>
        <dbReference type="SAM" id="MobiDB-lite"/>
    </source>
</evidence>
<reference evidence="3 4" key="1">
    <citation type="journal article" date="2019" name="Nat. Ecol. Evol.">
        <title>Megaphylogeny resolves global patterns of mushroom evolution.</title>
        <authorList>
            <person name="Varga T."/>
            <person name="Krizsan K."/>
            <person name="Foldi C."/>
            <person name="Dima B."/>
            <person name="Sanchez-Garcia M."/>
            <person name="Sanchez-Ramirez S."/>
            <person name="Szollosi G.J."/>
            <person name="Szarkandi J.G."/>
            <person name="Papp V."/>
            <person name="Albert L."/>
            <person name="Andreopoulos W."/>
            <person name="Angelini C."/>
            <person name="Antonin V."/>
            <person name="Barry K.W."/>
            <person name="Bougher N.L."/>
            <person name="Buchanan P."/>
            <person name="Buyck B."/>
            <person name="Bense V."/>
            <person name="Catcheside P."/>
            <person name="Chovatia M."/>
            <person name="Cooper J."/>
            <person name="Damon W."/>
            <person name="Desjardin D."/>
            <person name="Finy P."/>
            <person name="Geml J."/>
            <person name="Haridas S."/>
            <person name="Hughes K."/>
            <person name="Justo A."/>
            <person name="Karasinski D."/>
            <person name="Kautmanova I."/>
            <person name="Kiss B."/>
            <person name="Kocsube S."/>
            <person name="Kotiranta H."/>
            <person name="LaButti K.M."/>
            <person name="Lechner B.E."/>
            <person name="Liimatainen K."/>
            <person name="Lipzen A."/>
            <person name="Lukacs Z."/>
            <person name="Mihaltcheva S."/>
            <person name="Morgado L.N."/>
            <person name="Niskanen T."/>
            <person name="Noordeloos M.E."/>
            <person name="Ohm R.A."/>
            <person name="Ortiz-Santana B."/>
            <person name="Ovrebo C."/>
            <person name="Racz N."/>
            <person name="Riley R."/>
            <person name="Savchenko A."/>
            <person name="Shiryaev A."/>
            <person name="Soop K."/>
            <person name="Spirin V."/>
            <person name="Szebenyi C."/>
            <person name="Tomsovsky M."/>
            <person name="Tulloss R.E."/>
            <person name="Uehling J."/>
            <person name="Grigoriev I.V."/>
            <person name="Vagvolgyi C."/>
            <person name="Papp T."/>
            <person name="Martin F.M."/>
            <person name="Miettinen O."/>
            <person name="Hibbett D.S."/>
            <person name="Nagy L.G."/>
        </authorList>
    </citation>
    <scope>NUCLEOTIDE SEQUENCE [LARGE SCALE GENOMIC DNA]</scope>
    <source>
        <strain evidence="3 4">CBS 166.37</strain>
    </source>
</reference>
<protein>
    <submittedName>
        <fullName evidence="3">Uncharacterized protein</fullName>
    </submittedName>
</protein>
<evidence type="ECO:0000256" key="1">
    <source>
        <dbReference type="SAM" id="Coils"/>
    </source>
</evidence>
<dbReference type="AlphaFoldDB" id="A0A5C3LQS4"/>
<feature type="compositionally biased region" description="Polar residues" evidence="2">
    <location>
        <begin position="25"/>
        <end position="36"/>
    </location>
</feature>